<feature type="transmembrane region" description="Helical" evidence="1">
    <location>
        <begin position="225"/>
        <end position="249"/>
    </location>
</feature>
<evidence type="ECO:0000256" key="1">
    <source>
        <dbReference type="SAM" id="Phobius"/>
    </source>
</evidence>
<feature type="transmembrane region" description="Helical" evidence="1">
    <location>
        <begin position="12"/>
        <end position="30"/>
    </location>
</feature>
<keyword evidence="1" id="KW-0472">Membrane</keyword>
<keyword evidence="1" id="KW-0812">Transmembrane</keyword>
<reference evidence="2" key="1">
    <citation type="submission" date="2019-04" db="EMBL/GenBank/DDBJ databases">
        <title>Evolution of Biomass-Degrading Anaerobic Consortia Revealed by Metagenomics.</title>
        <authorList>
            <person name="Peng X."/>
        </authorList>
    </citation>
    <scope>NUCLEOTIDE SEQUENCE</scope>
    <source>
        <strain evidence="2">SIG254</strain>
    </source>
</reference>
<accession>A0A927ZJC6</accession>
<protein>
    <submittedName>
        <fullName evidence="2">ABC transporter permease</fullName>
    </submittedName>
</protein>
<proteinExistence type="predicted"/>
<keyword evidence="1" id="KW-1133">Transmembrane helix</keyword>
<dbReference type="Proteomes" id="UP000768462">
    <property type="component" value="Unassembled WGS sequence"/>
</dbReference>
<name>A0A927ZJC6_9CLOT</name>
<dbReference type="AlphaFoldDB" id="A0A927ZJC6"/>
<gene>
    <name evidence="2" type="ORF">E7215_10875</name>
</gene>
<feature type="transmembrane region" description="Helical" evidence="1">
    <location>
        <begin position="147"/>
        <end position="166"/>
    </location>
</feature>
<organism evidence="2 3">
    <name type="scientific">Clostridium sulfidigenes</name>
    <dbReference type="NCBI Taxonomy" id="318464"/>
    <lineage>
        <taxon>Bacteria</taxon>
        <taxon>Bacillati</taxon>
        <taxon>Bacillota</taxon>
        <taxon>Clostridia</taxon>
        <taxon>Eubacteriales</taxon>
        <taxon>Clostridiaceae</taxon>
        <taxon>Clostridium</taxon>
    </lineage>
</organism>
<feature type="transmembrane region" description="Helical" evidence="1">
    <location>
        <begin position="187"/>
        <end position="213"/>
    </location>
</feature>
<feature type="transmembrane region" description="Helical" evidence="1">
    <location>
        <begin position="50"/>
        <end position="73"/>
    </location>
</feature>
<evidence type="ECO:0000313" key="2">
    <source>
        <dbReference type="EMBL" id="MBE6060657.1"/>
    </source>
</evidence>
<comment type="caution">
    <text evidence="2">The sequence shown here is derived from an EMBL/GenBank/DDBJ whole genome shotgun (WGS) entry which is preliminary data.</text>
</comment>
<feature type="transmembrane region" description="Helical" evidence="1">
    <location>
        <begin position="105"/>
        <end position="127"/>
    </location>
</feature>
<sequence length="256" mass="28506">MLRKLMKYEFKATGRIMLPLYGALLGFSIINKIFIGTNMAEVNMDFLGGIPAIITMIGYFVTMVAVFVGTLFITVQRFYKNLFGDEGYLMNTIPVKSSQNIVNKLVVSMVWTIISGFIAATSIFVMAYEPGVLKEVIREFENIYSEIGLNVFGIIEFIILGIVSLAHQIMMLYASLSIGQLFKSKKLLGGFAGFMILSIAQQSIIGIGMTILVASDSFIYLSSHYAILCGIIVCLTFFTILFCITNYIMKNKLNLE</sequence>
<dbReference type="EMBL" id="SVCM01000124">
    <property type="protein sequence ID" value="MBE6060657.1"/>
    <property type="molecule type" value="Genomic_DNA"/>
</dbReference>
<evidence type="ECO:0000313" key="3">
    <source>
        <dbReference type="Proteomes" id="UP000768462"/>
    </source>
</evidence>